<feature type="domain" description="EF-hand" evidence="5">
    <location>
        <begin position="116"/>
        <end position="151"/>
    </location>
</feature>
<dbReference type="CDD" id="cd00051">
    <property type="entry name" value="EFh"/>
    <property type="match status" value="2"/>
</dbReference>
<feature type="domain" description="EF-hand" evidence="5">
    <location>
        <begin position="53"/>
        <end position="88"/>
    </location>
</feature>
<dbReference type="PANTHER" id="PTHR10827:SF98">
    <property type="entry name" value="45 KDA CALCIUM-BINDING PROTEIN"/>
    <property type="match status" value="1"/>
</dbReference>
<keyword evidence="1" id="KW-0479">Metal-binding</keyword>
<feature type="signal peptide" evidence="4">
    <location>
        <begin position="1"/>
        <end position="21"/>
    </location>
</feature>
<dbReference type="PROSITE" id="PS00018">
    <property type="entry name" value="EF_HAND_1"/>
    <property type="match status" value="2"/>
</dbReference>
<dbReference type="InterPro" id="IPR011992">
    <property type="entry name" value="EF-hand-dom_pair"/>
</dbReference>
<dbReference type="SMART" id="SM00054">
    <property type="entry name" value="EFh"/>
    <property type="match status" value="4"/>
</dbReference>
<keyword evidence="7" id="KW-1185">Reference proteome</keyword>
<evidence type="ECO:0000256" key="1">
    <source>
        <dbReference type="ARBA" id="ARBA00022723"/>
    </source>
</evidence>
<gene>
    <name evidence="6" type="ORF">CLV88_10581</name>
</gene>
<feature type="compositionally biased region" description="Basic and acidic residues" evidence="3">
    <location>
        <begin position="112"/>
        <end position="146"/>
    </location>
</feature>
<protein>
    <submittedName>
        <fullName evidence="6">EF hand domain-containing protein</fullName>
    </submittedName>
</protein>
<dbReference type="Proteomes" id="UP000240418">
    <property type="component" value="Unassembled WGS sequence"/>
</dbReference>
<dbReference type="PANTHER" id="PTHR10827">
    <property type="entry name" value="RETICULOCALBIN"/>
    <property type="match status" value="1"/>
</dbReference>
<accession>A0A2P8FD62</accession>
<dbReference type="Gene3D" id="1.10.238.10">
    <property type="entry name" value="EF-hand"/>
    <property type="match status" value="2"/>
</dbReference>
<evidence type="ECO:0000313" key="7">
    <source>
        <dbReference type="Proteomes" id="UP000240418"/>
    </source>
</evidence>
<name>A0A2P8FD62_9RHOB</name>
<keyword evidence="2" id="KW-0677">Repeat</keyword>
<dbReference type="OrthoDB" id="5470953at2"/>
<organism evidence="6 7">
    <name type="scientific">Shimia abyssi</name>
    <dbReference type="NCBI Taxonomy" id="1662395"/>
    <lineage>
        <taxon>Bacteria</taxon>
        <taxon>Pseudomonadati</taxon>
        <taxon>Pseudomonadota</taxon>
        <taxon>Alphaproteobacteria</taxon>
        <taxon>Rhodobacterales</taxon>
        <taxon>Roseobacteraceae</taxon>
    </lineage>
</organism>
<dbReference type="RefSeq" id="WP_106608321.1">
    <property type="nucleotide sequence ID" value="NZ_PYGJ01000005.1"/>
</dbReference>
<dbReference type="SUPFAM" id="SSF47473">
    <property type="entry name" value="EF-hand"/>
    <property type="match status" value="1"/>
</dbReference>
<evidence type="ECO:0000256" key="2">
    <source>
        <dbReference type="ARBA" id="ARBA00022737"/>
    </source>
</evidence>
<evidence type="ECO:0000256" key="3">
    <source>
        <dbReference type="SAM" id="MobiDB-lite"/>
    </source>
</evidence>
<evidence type="ECO:0000256" key="4">
    <source>
        <dbReference type="SAM" id="SignalP"/>
    </source>
</evidence>
<dbReference type="Pfam" id="PF13202">
    <property type="entry name" value="EF-hand_5"/>
    <property type="match status" value="2"/>
</dbReference>
<feature type="region of interest" description="Disordered" evidence="3">
    <location>
        <begin position="100"/>
        <end position="165"/>
    </location>
</feature>
<feature type="compositionally biased region" description="Basic residues" evidence="3">
    <location>
        <begin position="147"/>
        <end position="156"/>
    </location>
</feature>
<evidence type="ECO:0000259" key="5">
    <source>
        <dbReference type="PROSITE" id="PS50222"/>
    </source>
</evidence>
<dbReference type="GO" id="GO:0005509">
    <property type="term" value="F:calcium ion binding"/>
    <property type="evidence" value="ECO:0007669"/>
    <property type="project" value="InterPro"/>
</dbReference>
<comment type="caution">
    <text evidence="6">The sequence shown here is derived from an EMBL/GenBank/DDBJ whole genome shotgun (WGS) entry which is preliminary data.</text>
</comment>
<proteinExistence type="predicted"/>
<dbReference type="InterPro" id="IPR018247">
    <property type="entry name" value="EF_Hand_1_Ca_BS"/>
</dbReference>
<dbReference type="InterPro" id="IPR002048">
    <property type="entry name" value="EF_hand_dom"/>
</dbReference>
<dbReference type="AlphaFoldDB" id="A0A2P8FD62"/>
<evidence type="ECO:0000313" key="6">
    <source>
        <dbReference type="EMBL" id="PSL19659.1"/>
    </source>
</evidence>
<sequence length="165" mass="17735">MKRTTFITGIVVAALSVTAVAASAKGQGGKHRGMQINFEELDTNGDGFVTQAEMDAHAAARFAKMDTNGDGALSADELEAAVAERAQERAKKGAARMIEHRDANGDGVLSQDEMKPKAERSAKMFDRLDSDGDGQISKEEFEAAREKMRHGHKGKKRDGDRGGDN</sequence>
<feature type="chain" id="PRO_5015128037" evidence="4">
    <location>
        <begin position="22"/>
        <end position="165"/>
    </location>
</feature>
<dbReference type="PROSITE" id="PS50222">
    <property type="entry name" value="EF_HAND_2"/>
    <property type="match status" value="2"/>
</dbReference>
<dbReference type="EMBL" id="PYGJ01000005">
    <property type="protein sequence ID" value="PSL19659.1"/>
    <property type="molecule type" value="Genomic_DNA"/>
</dbReference>
<dbReference type="Pfam" id="PF13499">
    <property type="entry name" value="EF-hand_7"/>
    <property type="match status" value="1"/>
</dbReference>
<reference evidence="6 7" key="1">
    <citation type="submission" date="2018-03" db="EMBL/GenBank/DDBJ databases">
        <title>Genomic Encyclopedia of Archaeal and Bacterial Type Strains, Phase II (KMG-II): from individual species to whole genera.</title>
        <authorList>
            <person name="Goeker M."/>
        </authorList>
    </citation>
    <scope>NUCLEOTIDE SEQUENCE [LARGE SCALE GENOMIC DNA]</scope>
    <source>
        <strain evidence="6 7">DSM 100673</strain>
    </source>
</reference>
<keyword evidence="4" id="KW-0732">Signal</keyword>